<reference evidence="2 3" key="1">
    <citation type="submission" date="2024-04" db="EMBL/GenBank/DDBJ databases">
        <title>The reference genome of an endangered Asteraceae, Deinandra increscens subsp. villosa, native to the Central Coast of California.</title>
        <authorList>
            <person name="Guilliams M."/>
            <person name="Hasenstab-Lehman K."/>
            <person name="Meyer R."/>
            <person name="Mcevoy S."/>
        </authorList>
    </citation>
    <scope>NUCLEOTIDE SEQUENCE [LARGE SCALE GENOMIC DNA]</scope>
    <source>
        <tissue evidence="2">Leaf</tissue>
    </source>
</reference>
<dbReference type="PANTHER" id="PTHR36350:SF3">
    <property type="entry name" value="TRANSMEMBRANE PROTEIN"/>
    <property type="match status" value="1"/>
</dbReference>
<evidence type="ECO:0000256" key="1">
    <source>
        <dbReference type="SAM" id="MobiDB-lite"/>
    </source>
</evidence>
<organism evidence="2 3">
    <name type="scientific">Deinandra increscens subsp. villosa</name>
    <dbReference type="NCBI Taxonomy" id="3103831"/>
    <lineage>
        <taxon>Eukaryota</taxon>
        <taxon>Viridiplantae</taxon>
        <taxon>Streptophyta</taxon>
        <taxon>Embryophyta</taxon>
        <taxon>Tracheophyta</taxon>
        <taxon>Spermatophyta</taxon>
        <taxon>Magnoliopsida</taxon>
        <taxon>eudicotyledons</taxon>
        <taxon>Gunneridae</taxon>
        <taxon>Pentapetalae</taxon>
        <taxon>asterids</taxon>
        <taxon>campanulids</taxon>
        <taxon>Asterales</taxon>
        <taxon>Asteraceae</taxon>
        <taxon>Asteroideae</taxon>
        <taxon>Heliantheae alliance</taxon>
        <taxon>Madieae</taxon>
        <taxon>Madiinae</taxon>
        <taxon>Deinandra</taxon>
    </lineage>
</organism>
<protein>
    <recommendedName>
        <fullName evidence="4">Chloroplast lumen common family protein</fullName>
    </recommendedName>
</protein>
<dbReference type="Gene3D" id="1.25.40.10">
    <property type="entry name" value="Tetratricopeptide repeat domain"/>
    <property type="match status" value="2"/>
</dbReference>
<evidence type="ECO:0000313" key="3">
    <source>
        <dbReference type="Proteomes" id="UP001408789"/>
    </source>
</evidence>
<proteinExistence type="predicted"/>
<gene>
    <name evidence="2" type="ORF">SSX86_023609</name>
</gene>
<dbReference type="InterPro" id="IPR019734">
    <property type="entry name" value="TPR_rpt"/>
</dbReference>
<evidence type="ECO:0008006" key="4">
    <source>
        <dbReference type="Google" id="ProtNLM"/>
    </source>
</evidence>
<dbReference type="AlphaFoldDB" id="A0AAP0CL66"/>
<dbReference type="Proteomes" id="UP001408789">
    <property type="component" value="Unassembled WGS sequence"/>
</dbReference>
<evidence type="ECO:0000313" key="2">
    <source>
        <dbReference type="EMBL" id="KAK9058766.1"/>
    </source>
</evidence>
<accession>A0AAP0CL66</accession>
<keyword evidence="3" id="KW-1185">Reference proteome</keyword>
<feature type="region of interest" description="Disordered" evidence="1">
    <location>
        <begin position="24"/>
        <end position="53"/>
    </location>
</feature>
<sequence>MELSLPTVTYGNPLSTIHRRRRPSTSLTFPKSSPFSSITPIRTSFRNPNYQNPNHQITITKSPNPTPLSFLKTTFITGVTVAAVLLSRLTVSPAVAAPIPPPAAVETDDYSKSELREEEKTLEERLSSHPDDTKALKTLMEVKIKNGKVHEAIGILNQLIDLEPEDSEWQLLKFHLHSYAGDHESAKLGFDEIIKKDPLRVEAYHGLVMAASANESNKSENELKESGNELKEVENRILEGIEICKKQRKKDEIRDFKLLLAQIRVIKSDYNDAIKIYQELSKEEPRDFRPYLCQGIIYTMLGKNDEAEKNFEKYRRLVPKGHPYTRYFDDNMVATKVFAQKVEHERAFSKS</sequence>
<dbReference type="EMBL" id="JBCNJP010000023">
    <property type="protein sequence ID" value="KAK9058766.1"/>
    <property type="molecule type" value="Genomic_DNA"/>
</dbReference>
<name>A0AAP0CL66_9ASTR</name>
<dbReference type="SMART" id="SM00028">
    <property type="entry name" value="TPR"/>
    <property type="match status" value="3"/>
</dbReference>
<dbReference type="SUPFAM" id="SSF48452">
    <property type="entry name" value="TPR-like"/>
    <property type="match status" value="1"/>
</dbReference>
<comment type="caution">
    <text evidence="2">The sequence shown here is derived from an EMBL/GenBank/DDBJ whole genome shotgun (WGS) entry which is preliminary data.</text>
</comment>
<dbReference type="InterPro" id="IPR011990">
    <property type="entry name" value="TPR-like_helical_dom_sf"/>
</dbReference>
<dbReference type="PANTHER" id="PTHR36350">
    <property type="entry name" value="TRANSMEMBRANE PROTEIN"/>
    <property type="match status" value="1"/>
</dbReference>